<evidence type="ECO:0000313" key="2">
    <source>
        <dbReference type="EMBL" id="PQP21180.1"/>
    </source>
</evidence>
<comment type="caution">
    <text evidence="2">The sequence shown here is derived from an EMBL/GenBank/DDBJ whole genome shotgun (WGS) entry which is preliminary data.</text>
</comment>
<dbReference type="Pfam" id="PF08242">
    <property type="entry name" value="Methyltransf_12"/>
    <property type="match status" value="1"/>
</dbReference>
<feature type="domain" description="Methyltransferase type 12" evidence="1">
    <location>
        <begin position="57"/>
        <end position="155"/>
    </location>
</feature>
<dbReference type="Proteomes" id="UP000239290">
    <property type="component" value="Unassembled WGS sequence"/>
</dbReference>
<protein>
    <submittedName>
        <fullName evidence="2">Class I SAM-dependent methyltransferase</fullName>
    </submittedName>
</protein>
<organism evidence="2 3">
    <name type="scientific">Rhodococcus opacus</name>
    <name type="common">Nocardia opaca</name>
    <dbReference type="NCBI Taxonomy" id="37919"/>
    <lineage>
        <taxon>Bacteria</taxon>
        <taxon>Bacillati</taxon>
        <taxon>Actinomycetota</taxon>
        <taxon>Actinomycetes</taxon>
        <taxon>Mycobacteriales</taxon>
        <taxon>Nocardiaceae</taxon>
        <taxon>Rhodococcus</taxon>
    </lineage>
</organism>
<gene>
    <name evidence="2" type="ORF">C5613_26865</name>
</gene>
<dbReference type="GO" id="GO:0008168">
    <property type="term" value="F:methyltransferase activity"/>
    <property type="evidence" value="ECO:0007669"/>
    <property type="project" value="UniProtKB-KW"/>
</dbReference>
<dbReference type="InterPro" id="IPR016584">
    <property type="entry name" value="MeTrfase_VrtF"/>
</dbReference>
<dbReference type="EMBL" id="PUIO01000037">
    <property type="protein sequence ID" value="PQP21180.1"/>
    <property type="molecule type" value="Genomic_DNA"/>
</dbReference>
<dbReference type="AlphaFoldDB" id="A0A2S8J278"/>
<dbReference type="RefSeq" id="WP_105419070.1">
    <property type="nucleotide sequence ID" value="NZ_PUIO01000037.1"/>
</dbReference>
<evidence type="ECO:0000313" key="3">
    <source>
        <dbReference type="Proteomes" id="UP000239290"/>
    </source>
</evidence>
<accession>A0A2S8J278</accession>
<dbReference type="PIRSF" id="PIRSF011491">
    <property type="entry name" value="Mtase_YbcY_prd"/>
    <property type="match status" value="1"/>
</dbReference>
<dbReference type="InterPro" id="IPR029063">
    <property type="entry name" value="SAM-dependent_MTases_sf"/>
</dbReference>
<keyword evidence="2" id="KW-0489">Methyltransferase</keyword>
<name>A0A2S8J278_RHOOP</name>
<keyword evidence="2" id="KW-0808">Transferase</keyword>
<evidence type="ECO:0000259" key="1">
    <source>
        <dbReference type="Pfam" id="PF08242"/>
    </source>
</evidence>
<dbReference type="InterPro" id="IPR013217">
    <property type="entry name" value="Methyltransf_12"/>
</dbReference>
<dbReference type="GO" id="GO:0032259">
    <property type="term" value="P:methylation"/>
    <property type="evidence" value="ECO:0007669"/>
    <property type="project" value="UniProtKB-KW"/>
</dbReference>
<dbReference type="SUPFAM" id="SSF53335">
    <property type="entry name" value="S-adenosyl-L-methionine-dependent methyltransferases"/>
    <property type="match status" value="1"/>
</dbReference>
<reference evidence="3" key="1">
    <citation type="submission" date="2018-02" db="EMBL/GenBank/DDBJ databases">
        <title>Draft genome sequencing of Rhodococcus opacus KU647198.</title>
        <authorList>
            <person name="Zheng B.-X."/>
        </authorList>
    </citation>
    <scope>NUCLEOTIDE SEQUENCE [LARGE SCALE GENOMIC DNA]</scope>
    <source>
        <strain evidence="3">04-OD7</strain>
    </source>
</reference>
<proteinExistence type="predicted"/>
<dbReference type="Gene3D" id="3.40.50.150">
    <property type="entry name" value="Vaccinia Virus protein VP39"/>
    <property type="match status" value="1"/>
</dbReference>
<sequence>MSKVDDRGVQAGAAPYTAPFLHIYDLWVVHLSNDLAWRCGRERFVEMYDQHVRRRHLEVGPGSGWYLANAQLPARTELTLLDLNANSLKHSYRRLSPRYGVRTVEANVLDPVPSDLGPFDSVGINYVLHCLPGGWREKRAVFQNLAGVLATDGVLFGSTVLGPGVKRNIFGLALSEAYNRLGAFHNRDDDYDGLLEALRVSFGRVEVSQVGNVALFVASKPKR</sequence>